<dbReference type="InterPro" id="IPR007693">
    <property type="entry name" value="DNA_helicase_DnaB-like_N"/>
</dbReference>
<evidence type="ECO:0000256" key="2">
    <source>
        <dbReference type="ARBA" id="ARBA00022705"/>
    </source>
</evidence>
<keyword evidence="7" id="KW-0238">DNA-binding</keyword>
<dbReference type="InterPro" id="IPR036185">
    <property type="entry name" value="DNA_heli_DnaB-like_N_sf"/>
</dbReference>
<keyword evidence="2" id="KW-0235">DNA replication</keyword>
<evidence type="ECO:0000313" key="12">
    <source>
        <dbReference type="EMBL" id="CUM75904.1"/>
    </source>
</evidence>
<comment type="catalytic activity">
    <reaction evidence="10">
        <text>ATP + H2O = ADP + phosphate + H(+)</text>
        <dbReference type="Rhea" id="RHEA:13065"/>
        <dbReference type="ChEBI" id="CHEBI:15377"/>
        <dbReference type="ChEBI" id="CHEBI:15378"/>
        <dbReference type="ChEBI" id="CHEBI:30616"/>
        <dbReference type="ChEBI" id="CHEBI:43474"/>
        <dbReference type="ChEBI" id="CHEBI:456216"/>
        <dbReference type="EC" id="5.6.2.3"/>
    </reaction>
</comment>
<dbReference type="SUPFAM" id="SSF52540">
    <property type="entry name" value="P-loop containing nucleoside triphosphate hydrolases"/>
    <property type="match status" value="1"/>
</dbReference>
<keyword evidence="4 12" id="KW-0378">Hydrolase</keyword>
<dbReference type="GO" id="GO:0005829">
    <property type="term" value="C:cytosol"/>
    <property type="evidence" value="ECO:0007669"/>
    <property type="project" value="TreeGrafter"/>
</dbReference>
<dbReference type="GO" id="GO:0043139">
    <property type="term" value="F:5'-3' DNA helicase activity"/>
    <property type="evidence" value="ECO:0007669"/>
    <property type="project" value="UniProtKB-EC"/>
</dbReference>
<dbReference type="GO" id="GO:0006260">
    <property type="term" value="P:DNA replication"/>
    <property type="evidence" value="ECO:0007669"/>
    <property type="project" value="UniProtKB-KW"/>
</dbReference>
<keyword evidence="6" id="KW-0067">ATP-binding</keyword>
<dbReference type="Gene3D" id="3.40.50.300">
    <property type="entry name" value="P-loop containing nucleotide triphosphate hydrolases"/>
    <property type="match status" value="1"/>
</dbReference>
<dbReference type="SUPFAM" id="SSF48024">
    <property type="entry name" value="N-terminal domain of DnaB helicase"/>
    <property type="match status" value="1"/>
</dbReference>
<dbReference type="AlphaFoldDB" id="A0A173RD23"/>
<keyword evidence="3" id="KW-0547">Nucleotide-binding</keyword>
<dbReference type="Pfam" id="PF00772">
    <property type="entry name" value="DnaB"/>
    <property type="match status" value="1"/>
</dbReference>
<evidence type="ECO:0000256" key="5">
    <source>
        <dbReference type="ARBA" id="ARBA00022806"/>
    </source>
</evidence>
<dbReference type="PANTHER" id="PTHR30153:SF2">
    <property type="entry name" value="REPLICATIVE DNA HELICASE"/>
    <property type="match status" value="1"/>
</dbReference>
<feature type="domain" description="SF4 helicase" evidence="11">
    <location>
        <begin position="158"/>
        <end position="413"/>
    </location>
</feature>
<dbReference type="Gene3D" id="1.10.860.10">
    <property type="entry name" value="DNAb Helicase, Chain A"/>
    <property type="match status" value="1"/>
</dbReference>
<keyword evidence="5 12" id="KW-0347">Helicase</keyword>
<dbReference type="InterPro" id="IPR027417">
    <property type="entry name" value="P-loop_NTPase"/>
</dbReference>
<proteinExistence type="inferred from homology"/>
<evidence type="ECO:0000256" key="9">
    <source>
        <dbReference type="ARBA" id="ARBA00044969"/>
    </source>
</evidence>
<dbReference type="GO" id="GO:0005524">
    <property type="term" value="F:ATP binding"/>
    <property type="evidence" value="ECO:0007669"/>
    <property type="project" value="UniProtKB-KW"/>
</dbReference>
<organism evidence="12 13">
    <name type="scientific">Roseburia faecis</name>
    <dbReference type="NCBI Taxonomy" id="301302"/>
    <lineage>
        <taxon>Bacteria</taxon>
        <taxon>Bacillati</taxon>
        <taxon>Bacillota</taxon>
        <taxon>Clostridia</taxon>
        <taxon>Lachnospirales</taxon>
        <taxon>Lachnospiraceae</taxon>
        <taxon>Roseburia</taxon>
    </lineage>
</organism>
<dbReference type="EC" id="5.6.2.3" evidence="9"/>
<comment type="similarity">
    <text evidence="1">Belongs to the helicase family. DnaB subfamily.</text>
</comment>
<evidence type="ECO:0000313" key="13">
    <source>
        <dbReference type="Proteomes" id="UP000095495"/>
    </source>
</evidence>
<dbReference type="EMBL" id="CYXV01000002">
    <property type="protein sequence ID" value="CUM75904.1"/>
    <property type="molecule type" value="Genomic_DNA"/>
</dbReference>
<sequence length="438" mass="49491">MTEAEFGVIGCVLIDNDVLNSIWRTLKPEMFSSDFAQDTYKEMLAMYDRDESIDPMSLSMALENHKYTQEQISELMKSCITGTITSTMVKSYADAVAKEYKVRTVRDMYQKSSLKPCDIDDTISDLLTRLEHLQEGKEVKLKPIKQISVENKDKYFNESVGEGGIKIGLSQLDDALGDLERGDVTVIAARPAVGKSALTTQIIGNMAKKGLKVAYFNLEMSDKQVYERFISRLAEIGLTRIRRAKAFLGDEQEKFNQANEEMSNYQLWVASGTVSPREIKSECRHQNFDVIVVDYLQLLMPDNRYSGRNEEVASISRGLKSVARDLNTHVIALSQITRASESRDTKEPTMAELRESGAIEQDASNIIMLWNLSDNDKGAKGVKIEKNRQGMTMREAMEFDGDHMKFVEIEKPLDDVVAEIKKKERGDGFKPYNGDCPF</sequence>
<dbReference type="Proteomes" id="UP000095495">
    <property type="component" value="Unassembled WGS sequence"/>
</dbReference>
<protein>
    <recommendedName>
        <fullName evidence="9">DNA 5'-3' helicase</fullName>
        <ecNumber evidence="9">5.6.2.3</ecNumber>
    </recommendedName>
</protein>
<accession>A0A173RD23</accession>
<dbReference type="InterPro" id="IPR016136">
    <property type="entry name" value="DNA_helicase_N/primase_C"/>
</dbReference>
<evidence type="ECO:0000256" key="3">
    <source>
        <dbReference type="ARBA" id="ARBA00022741"/>
    </source>
</evidence>
<dbReference type="GO" id="GO:0016887">
    <property type="term" value="F:ATP hydrolysis activity"/>
    <property type="evidence" value="ECO:0007669"/>
    <property type="project" value="RHEA"/>
</dbReference>
<reference evidence="12 13" key="1">
    <citation type="submission" date="2015-09" db="EMBL/GenBank/DDBJ databases">
        <authorList>
            <consortium name="Pathogen Informatics"/>
        </authorList>
    </citation>
    <scope>NUCLEOTIDE SEQUENCE [LARGE SCALE GENOMIC DNA]</scope>
    <source>
        <strain evidence="12 13">2789STDY5608863</strain>
    </source>
</reference>
<gene>
    <name evidence="12" type="primary">dnaC_1</name>
    <name evidence="12" type="ORF">ERS852420_00474</name>
</gene>
<keyword evidence="8" id="KW-0413">Isomerase</keyword>
<dbReference type="PROSITE" id="PS51199">
    <property type="entry name" value="SF4_HELICASE"/>
    <property type="match status" value="1"/>
</dbReference>
<evidence type="ECO:0000259" key="11">
    <source>
        <dbReference type="PROSITE" id="PS51199"/>
    </source>
</evidence>
<evidence type="ECO:0000256" key="10">
    <source>
        <dbReference type="ARBA" id="ARBA00048954"/>
    </source>
</evidence>
<evidence type="ECO:0000256" key="4">
    <source>
        <dbReference type="ARBA" id="ARBA00022801"/>
    </source>
</evidence>
<dbReference type="PANTHER" id="PTHR30153">
    <property type="entry name" value="REPLICATIVE DNA HELICASE DNAB"/>
    <property type="match status" value="1"/>
</dbReference>
<dbReference type="Pfam" id="PF03796">
    <property type="entry name" value="DnaB_C"/>
    <property type="match status" value="1"/>
</dbReference>
<dbReference type="GO" id="GO:0003677">
    <property type="term" value="F:DNA binding"/>
    <property type="evidence" value="ECO:0007669"/>
    <property type="project" value="UniProtKB-KW"/>
</dbReference>
<evidence type="ECO:0000256" key="7">
    <source>
        <dbReference type="ARBA" id="ARBA00023125"/>
    </source>
</evidence>
<dbReference type="RefSeq" id="WP_055261162.1">
    <property type="nucleotide sequence ID" value="NZ_CYXV01000002.1"/>
</dbReference>
<evidence type="ECO:0000256" key="1">
    <source>
        <dbReference type="ARBA" id="ARBA00008428"/>
    </source>
</evidence>
<evidence type="ECO:0000256" key="6">
    <source>
        <dbReference type="ARBA" id="ARBA00022840"/>
    </source>
</evidence>
<name>A0A173RD23_9FIRM</name>
<evidence type="ECO:0000256" key="8">
    <source>
        <dbReference type="ARBA" id="ARBA00023235"/>
    </source>
</evidence>
<dbReference type="InterPro" id="IPR007694">
    <property type="entry name" value="DNA_helicase_DnaB-like_C"/>
</dbReference>